<name>A0A8M1MJU4_NEOSC</name>
<dbReference type="PANTHER" id="PTHR13650">
    <property type="entry name" value="SPATACSIN"/>
    <property type="match status" value="1"/>
</dbReference>
<feature type="domain" description="Spatacsin C-terminal" evidence="2">
    <location>
        <begin position="1982"/>
        <end position="2272"/>
    </location>
</feature>
<proteinExistence type="predicted"/>
<reference evidence="4" key="1">
    <citation type="submission" date="2025-08" db="UniProtKB">
        <authorList>
            <consortium name="RefSeq"/>
        </authorList>
    </citation>
    <scope>IDENTIFICATION</scope>
    <source>
        <tissue evidence="4">Blood</tissue>
    </source>
</reference>
<dbReference type="GO" id="GO:0030424">
    <property type="term" value="C:axon"/>
    <property type="evidence" value="ECO:0007669"/>
    <property type="project" value="TreeGrafter"/>
</dbReference>
<dbReference type="GO" id="GO:0045202">
    <property type="term" value="C:synapse"/>
    <property type="evidence" value="ECO:0007669"/>
    <property type="project" value="TreeGrafter"/>
</dbReference>
<dbReference type="RefSeq" id="XP_044774116.1">
    <property type="nucleotide sequence ID" value="XM_044918181.1"/>
</dbReference>
<dbReference type="GO" id="GO:0007409">
    <property type="term" value="P:axonogenesis"/>
    <property type="evidence" value="ECO:0007669"/>
    <property type="project" value="TreeGrafter"/>
</dbReference>
<dbReference type="GO" id="GO:0007268">
    <property type="term" value="P:chemical synaptic transmission"/>
    <property type="evidence" value="ECO:0007669"/>
    <property type="project" value="TreeGrafter"/>
</dbReference>
<gene>
    <name evidence="4" type="primary">SPG11</name>
</gene>
<evidence type="ECO:0000256" key="1">
    <source>
        <dbReference type="SAM" id="MobiDB-lite"/>
    </source>
</evidence>
<dbReference type="Proteomes" id="UP000248481">
    <property type="component" value="Chromosome 9"/>
</dbReference>
<dbReference type="GeneID" id="110585352"/>
<dbReference type="Pfam" id="PF14649">
    <property type="entry name" value="Spatacsin_C"/>
    <property type="match status" value="1"/>
</dbReference>
<protein>
    <submittedName>
        <fullName evidence="4">Spatacsin isoform X2</fullName>
    </submittedName>
</protein>
<evidence type="ECO:0000313" key="4">
    <source>
        <dbReference type="RefSeq" id="XP_044774116.1"/>
    </source>
</evidence>
<dbReference type="GO" id="GO:0030425">
    <property type="term" value="C:dendrite"/>
    <property type="evidence" value="ECO:0007669"/>
    <property type="project" value="TreeGrafter"/>
</dbReference>
<dbReference type="GO" id="GO:0008088">
    <property type="term" value="P:axo-dendritic transport"/>
    <property type="evidence" value="ECO:0007669"/>
    <property type="project" value="TreeGrafter"/>
</dbReference>
<dbReference type="InterPro" id="IPR028103">
    <property type="entry name" value="Spatacsin"/>
</dbReference>
<evidence type="ECO:0000313" key="3">
    <source>
        <dbReference type="Proteomes" id="UP000248481"/>
    </source>
</evidence>
<sequence>MAAEKAAGGAAGWGTGSAKAMERVLPMLLVPVPVEATGRLGSRAQLHREQEVLGSLTAAGSLQVLSLAPGGRSGGTCCLTGPFRHFVWEDSRNSSSPTDKPKLLALSENYELFIYEFNLKDGRCDATILYSCSEETLKKLIEDQNISASLLSLRILSFHNNKSLLFINKCIVLHLVFPERDAEIGVLNCLTLPLPAQAVDRIIDTQLCRGILFVLSSLGWIYIFDTVDGTHVAHVDLALVQEDMCNEQREEPAKISSFTSLKVSQDLDVVVVVSSSNSAVALNLDLYFRQHPGHLLCERTLEDIPIEGPKGIDEDDPVNSDYNMKLTKFSFQVDRSWKAQLSSLNETIKSSKLEVSYCAPWFQDILHLESPESGNHSTSMPGWAFIPQDIMHSHYKFPQKDHANTSDPGRSWKIMNISEQEEPVELTCMSVTGFSALFTWAVERMGCTIVLWDLETQGMQCFSLDKKCIPIDTSGDQQLCLVLTENGLSLILFGLTQEEFLNRLMIHGSASIVDSLCHLNGWERCSMPIHALEAGIENRQLDTVDFFLKSKENLLNPSSKSSVPDQLDDFPSHLYLRNVEKLTPALDLLCSAIRESDSETQSKHFSEQLLNLTLSFLNKQIKELFVHNEELDEHLQKGVNILTSYINELRTFMIKFPWKIIDTGDEYDVNENVPKVRESNIWEKLSVEEVIANAILNNKIPEAQTFFRISNHSAQRLEELIRIGLNLVFDNLKKNNIKEASELLKNMGFDVKDQLLKICFYTTDTNIRDFLVEILKEKNYFSENEKRTIDFVHQVEKFYSGHFQENMQIQSFARYWIKERDFFKHKSVLDSLLKYDPKDKFNKQDHRVVLNWAQWWTQLTQESILLPRISPEEYKSYSPEALWSYLTARHDWSSIILWIGEFQTQNSCASLEQDRWPLLTVDVIDRHTCCNSYMRNEILDQLARNGIFLKSELEDFELFLLRLNRIGGVMQDALPIQNYRSKEGWDFHSHFILYCLEHGLQYLLYVYLDCYKLSPSNCPFLEKKELHEAYPWFEFLVQCRQVSSNLTDPKLIFQASLANAQILIPSNQASISSMLLEGHTLLALATTMYAPGGVSQVVQNDENETCLKKVDPQLLKMALTPYPKLKTALFPQYTASNVLPPDITLYHLIQSLLPFDPSRLFGWQSANTLAVGDAVSHLPHFSSPDLVNKYAIVERLNFAYYLQHGRPSFAFGTFLVQELTKSKTPKQLIQQVGNEAYVLGLSSFYIPSVGAACVCFLELLGLDSLKLRVDMKVANIILSYKCRNEDAQYSCIRESLAEKLSKLAVGEKATIEELLILLEEGIWNSIQQQEIKRLSSESSSQWALAVQFCRLHNVKLSTSYLRECAKANDWLQFIIHSQLHNYHPEEVKSLLQYFSPVLQDHLRLAFENLTSVSNSRMDSDQVCSRAPQELQRNKEEMADFFEVLLRCSEEPNSWCWLLAEAVKQQAPILSVLASCLQDASTIPCLCVWIITSVEDSVAAEATEHIRGSMEEHMWDLQDLSVIWRTLLTKQKSKTLIRGFQLFFKDSPLLLMMEMYELCMFFKNYKEAEAKLLEFQKSFETVETAATRVHATIPALWLKEQVCFLLKLMLQQCGTQYELGKLLQLFVGIEKLFSDGPDVKKLCVLSQILKDTSIAINHGIISGYSLENFQHECRSILEKLETEGQFALARRVAELAELPVDNLVIEEITREMQTLKHTGQWSLKQARIDFWKKCHESFQKNSISSRAASSFFSAQAPQAPEPPAEEGQSRAEERQLLLTLAAHWLAQEGLGPVDELEELEKQIWLCRITQHTLREKQETEPRFSQHISTSGELSFDSVASKFSLSMLAALNTSKYLEINGLPSKETCENRLDWKGQESLDFLIGRLLDDGCVHEASRVCRYFHFYNQDVALVLHCRALASGEASVDDLRPEIHALLQSAERLEEEEPGIPLRKVQSRQKQMFTPAEESQTFLQLTTLCQDRTLVGMKLLDKISSVPHGELSCTTELLILAHHCFTLTCHMEGIIRVLQAARLLTDKHLAPNEEYGLMVRLLTGMGRYNEMTYIFDLLHKKHYFEVLMRKKLDPSGTLKTALLDYIKRCRPGDSEKHNMIALCFSMCREIGENHEAAACIQLKLIESQPWEDSLKDGHHLKQLLLKALTLMLDAAESYAKDSCVRQALHCHRLTKLITLQIHFLNTGQNTMLINLGRHQLMDCLIALPRFYQASIVAEAYDFVPDWAEILYQQVILKGDFNYLEEFKQQRLLRSSVFEEISTKCKRQQPADTAVKNLKKLLTYCEDVYLYYTLAYEHKFYDIVNVLLKDPQTGCCLKDMLAG</sequence>
<feature type="region of interest" description="Disordered" evidence="1">
    <location>
        <begin position="1750"/>
        <end position="1770"/>
    </location>
</feature>
<evidence type="ECO:0000259" key="2">
    <source>
        <dbReference type="Pfam" id="PF14649"/>
    </source>
</evidence>
<dbReference type="CTD" id="80208"/>
<dbReference type="GO" id="GO:0005737">
    <property type="term" value="C:cytoplasm"/>
    <property type="evidence" value="ECO:0007669"/>
    <property type="project" value="TreeGrafter"/>
</dbReference>
<dbReference type="PANTHER" id="PTHR13650:SF0">
    <property type="entry name" value="SPATACSIN"/>
    <property type="match status" value="1"/>
</dbReference>
<keyword evidence="3" id="KW-1185">Reference proteome</keyword>
<organism evidence="3 4">
    <name type="scientific">Neomonachus schauinslandi</name>
    <name type="common">Hawaiian monk seal</name>
    <name type="synonym">Monachus schauinslandi</name>
    <dbReference type="NCBI Taxonomy" id="29088"/>
    <lineage>
        <taxon>Eukaryota</taxon>
        <taxon>Metazoa</taxon>
        <taxon>Chordata</taxon>
        <taxon>Craniata</taxon>
        <taxon>Vertebrata</taxon>
        <taxon>Euteleostomi</taxon>
        <taxon>Mammalia</taxon>
        <taxon>Eutheria</taxon>
        <taxon>Laurasiatheria</taxon>
        <taxon>Carnivora</taxon>
        <taxon>Caniformia</taxon>
        <taxon>Pinnipedia</taxon>
        <taxon>Phocidae</taxon>
        <taxon>Monachinae</taxon>
        <taxon>Monachini</taxon>
        <taxon>Neomonachus</taxon>
    </lineage>
</organism>
<accession>A0A8M1MJU4</accession>
<dbReference type="InterPro" id="IPR028107">
    <property type="entry name" value="Spatacsin_C_dom"/>
</dbReference>
<dbReference type="GO" id="GO:0048489">
    <property type="term" value="P:synaptic vesicle transport"/>
    <property type="evidence" value="ECO:0007669"/>
    <property type="project" value="TreeGrafter"/>
</dbReference>